<dbReference type="AlphaFoldDB" id="A0AAD7X4Z8"/>
<sequence>MLFATGLPHVKVLASVCAVWACPVLDNHHARAFPLAWHLTEGFPGRAGARRVQTGVGLCGVERPEIHGRLRSFSGFLKCRTVMGGAWLVVAESEIRTSKKKKKIPGRENNSVDEGGSWVWGWGWGWGGQIEPCCSCCKKCESVLRTTILQHESNPYTSVSVLLFAFIYYRAAILIMYMNNATESDLLKNFSFWFLNVLKCKIIGHALDG</sequence>
<keyword evidence="2" id="KW-1185">Reference proteome</keyword>
<dbReference type="EMBL" id="JAINUG010000001">
    <property type="protein sequence ID" value="KAJ8418889.1"/>
    <property type="molecule type" value="Genomic_DNA"/>
</dbReference>
<organism evidence="1 2">
    <name type="scientific">Aldrovandia affinis</name>
    <dbReference type="NCBI Taxonomy" id="143900"/>
    <lineage>
        <taxon>Eukaryota</taxon>
        <taxon>Metazoa</taxon>
        <taxon>Chordata</taxon>
        <taxon>Craniata</taxon>
        <taxon>Vertebrata</taxon>
        <taxon>Euteleostomi</taxon>
        <taxon>Actinopterygii</taxon>
        <taxon>Neopterygii</taxon>
        <taxon>Teleostei</taxon>
        <taxon>Notacanthiformes</taxon>
        <taxon>Halosauridae</taxon>
        <taxon>Aldrovandia</taxon>
    </lineage>
</organism>
<evidence type="ECO:0000313" key="2">
    <source>
        <dbReference type="Proteomes" id="UP001221898"/>
    </source>
</evidence>
<accession>A0AAD7X4Z8</accession>
<comment type="caution">
    <text evidence="1">The sequence shown here is derived from an EMBL/GenBank/DDBJ whole genome shotgun (WGS) entry which is preliminary data.</text>
</comment>
<evidence type="ECO:0000313" key="1">
    <source>
        <dbReference type="EMBL" id="KAJ8418889.1"/>
    </source>
</evidence>
<proteinExistence type="predicted"/>
<dbReference type="Proteomes" id="UP001221898">
    <property type="component" value="Unassembled WGS sequence"/>
</dbReference>
<reference evidence="1" key="1">
    <citation type="journal article" date="2023" name="Science">
        <title>Genome structures resolve the early diversification of teleost fishes.</title>
        <authorList>
            <person name="Parey E."/>
            <person name="Louis A."/>
            <person name="Montfort J."/>
            <person name="Bouchez O."/>
            <person name="Roques C."/>
            <person name="Iampietro C."/>
            <person name="Lluch J."/>
            <person name="Castinel A."/>
            <person name="Donnadieu C."/>
            <person name="Desvignes T."/>
            <person name="Floi Bucao C."/>
            <person name="Jouanno E."/>
            <person name="Wen M."/>
            <person name="Mejri S."/>
            <person name="Dirks R."/>
            <person name="Jansen H."/>
            <person name="Henkel C."/>
            <person name="Chen W.J."/>
            <person name="Zahm M."/>
            <person name="Cabau C."/>
            <person name="Klopp C."/>
            <person name="Thompson A.W."/>
            <person name="Robinson-Rechavi M."/>
            <person name="Braasch I."/>
            <person name="Lecointre G."/>
            <person name="Bobe J."/>
            <person name="Postlethwait J.H."/>
            <person name="Berthelot C."/>
            <person name="Roest Crollius H."/>
            <person name="Guiguen Y."/>
        </authorList>
    </citation>
    <scope>NUCLEOTIDE SEQUENCE</scope>
    <source>
        <strain evidence="1">NC1722</strain>
    </source>
</reference>
<protein>
    <submittedName>
        <fullName evidence="1">Uncharacterized protein</fullName>
    </submittedName>
</protein>
<name>A0AAD7X4Z8_9TELE</name>
<gene>
    <name evidence="1" type="ORF">AAFF_G00003880</name>
</gene>